<dbReference type="EMBL" id="SMSI01000001">
    <property type="protein sequence ID" value="TDH38376.1"/>
    <property type="molecule type" value="Genomic_DNA"/>
</dbReference>
<evidence type="ECO:0000256" key="1">
    <source>
        <dbReference type="ARBA" id="ARBA00005854"/>
    </source>
</evidence>
<comment type="similarity">
    <text evidence="1 4">Belongs to the D-isomer specific 2-hydroxyacid dehydrogenase family.</text>
</comment>
<feature type="domain" description="D-isomer specific 2-hydroxyacid dehydrogenase catalytic" evidence="5">
    <location>
        <begin position="9"/>
        <end position="311"/>
    </location>
</feature>
<dbReference type="PROSITE" id="PS00671">
    <property type="entry name" value="D_2_HYDROXYACID_DH_3"/>
    <property type="match status" value="1"/>
</dbReference>
<reference evidence="7 8" key="1">
    <citation type="journal article" date="2013" name="Int. J. Syst. Evol. Microbiol.">
        <title>Hoeflea suaedae sp. nov., an endophytic bacterium isolated from the root of the halophyte Suaeda maritima.</title>
        <authorList>
            <person name="Chung E.J."/>
            <person name="Park J.A."/>
            <person name="Pramanik P."/>
            <person name="Bibi F."/>
            <person name="Jeon C.O."/>
            <person name="Chung Y.R."/>
        </authorList>
    </citation>
    <scope>NUCLEOTIDE SEQUENCE [LARGE SCALE GENOMIC DNA]</scope>
    <source>
        <strain evidence="7 8">YC6898</strain>
    </source>
</reference>
<dbReference type="FunFam" id="3.40.50.720:FF:000203">
    <property type="entry name" value="D-3-phosphoglycerate dehydrogenase (SerA)"/>
    <property type="match status" value="1"/>
</dbReference>
<dbReference type="InterPro" id="IPR036291">
    <property type="entry name" value="NAD(P)-bd_dom_sf"/>
</dbReference>
<comment type="caution">
    <text evidence="7">The sequence shown here is derived from an EMBL/GenBank/DDBJ whole genome shotgun (WGS) entry which is preliminary data.</text>
</comment>
<dbReference type="Proteomes" id="UP000295131">
    <property type="component" value="Unassembled WGS sequence"/>
</dbReference>
<dbReference type="GO" id="GO:0051287">
    <property type="term" value="F:NAD binding"/>
    <property type="evidence" value="ECO:0007669"/>
    <property type="project" value="InterPro"/>
</dbReference>
<dbReference type="InterPro" id="IPR006140">
    <property type="entry name" value="D-isomer_DH_NAD-bd"/>
</dbReference>
<dbReference type="SUPFAM" id="SSF52283">
    <property type="entry name" value="Formate/glycerate dehydrogenase catalytic domain-like"/>
    <property type="match status" value="1"/>
</dbReference>
<evidence type="ECO:0000256" key="4">
    <source>
        <dbReference type="RuleBase" id="RU003719"/>
    </source>
</evidence>
<keyword evidence="3" id="KW-0520">NAD</keyword>
<dbReference type="InterPro" id="IPR029753">
    <property type="entry name" value="D-isomer_DH_CS"/>
</dbReference>
<evidence type="ECO:0000313" key="8">
    <source>
        <dbReference type="Proteomes" id="UP000295131"/>
    </source>
</evidence>
<gene>
    <name evidence="7" type="ORF">E2A64_04490</name>
</gene>
<sequence length="329" mass="34814">MADRDTIFSTHTLHPEVTEALSELGDLVIAPEPTPAAITEGARGASIIVVRAPIPAEIFAREPNLRAAVRHGAGLDMIPMAAATEAGVLVANVPGVNAVTVAEHVMWSSMALLRRYPMVSSDLRNDGWARGRAHSDHGLEISGRTIGIVGMGHVGRQIARIATAGFAMRVLGVTSHPESLPDGATLASLDEALEAADILVLCCPLNDKTRGMIGRDQLAAMKPDAILVNVARGPVVEEQGLAEALAAGRIAGAALDVFDTQPLPQDHPFMALPNVILTPHMAGITAESMLRMGQGVVHETRAILSGGKPVNFCNPDVWPRYRERFLADT</sequence>
<dbReference type="Pfam" id="PF00389">
    <property type="entry name" value="2-Hacid_dh"/>
    <property type="match status" value="1"/>
</dbReference>
<evidence type="ECO:0000259" key="6">
    <source>
        <dbReference type="Pfam" id="PF02826"/>
    </source>
</evidence>
<dbReference type="GO" id="GO:0005829">
    <property type="term" value="C:cytosol"/>
    <property type="evidence" value="ECO:0007669"/>
    <property type="project" value="TreeGrafter"/>
</dbReference>
<evidence type="ECO:0000259" key="5">
    <source>
        <dbReference type="Pfam" id="PF00389"/>
    </source>
</evidence>
<dbReference type="RefSeq" id="WP_133283211.1">
    <property type="nucleotide sequence ID" value="NZ_SMSI01000001.1"/>
</dbReference>
<proteinExistence type="inferred from homology"/>
<name>A0A4R5PMZ6_9HYPH</name>
<evidence type="ECO:0000256" key="2">
    <source>
        <dbReference type="ARBA" id="ARBA00023002"/>
    </source>
</evidence>
<dbReference type="SUPFAM" id="SSF51735">
    <property type="entry name" value="NAD(P)-binding Rossmann-fold domains"/>
    <property type="match status" value="1"/>
</dbReference>
<dbReference type="GO" id="GO:0030267">
    <property type="term" value="F:glyoxylate reductase (NADPH) activity"/>
    <property type="evidence" value="ECO:0007669"/>
    <property type="project" value="TreeGrafter"/>
</dbReference>
<dbReference type="CDD" id="cd12173">
    <property type="entry name" value="PGDH_4"/>
    <property type="match status" value="1"/>
</dbReference>
<dbReference type="InterPro" id="IPR050223">
    <property type="entry name" value="D-isomer_2-hydroxyacid_DH"/>
</dbReference>
<accession>A0A4R5PMZ6</accession>
<dbReference type="Pfam" id="PF02826">
    <property type="entry name" value="2-Hacid_dh_C"/>
    <property type="match status" value="1"/>
</dbReference>
<dbReference type="PANTHER" id="PTHR10996">
    <property type="entry name" value="2-HYDROXYACID DEHYDROGENASE-RELATED"/>
    <property type="match status" value="1"/>
</dbReference>
<keyword evidence="8" id="KW-1185">Reference proteome</keyword>
<dbReference type="Gene3D" id="3.40.50.720">
    <property type="entry name" value="NAD(P)-binding Rossmann-like Domain"/>
    <property type="match status" value="2"/>
</dbReference>
<keyword evidence="2 4" id="KW-0560">Oxidoreductase</keyword>
<dbReference type="GO" id="GO:0016618">
    <property type="term" value="F:hydroxypyruvate reductase [NAD(P)H] activity"/>
    <property type="evidence" value="ECO:0007669"/>
    <property type="project" value="TreeGrafter"/>
</dbReference>
<organism evidence="7 8">
    <name type="scientific">Pseudohoeflea suaedae</name>
    <dbReference type="NCBI Taxonomy" id="877384"/>
    <lineage>
        <taxon>Bacteria</taxon>
        <taxon>Pseudomonadati</taxon>
        <taxon>Pseudomonadota</taxon>
        <taxon>Alphaproteobacteria</taxon>
        <taxon>Hyphomicrobiales</taxon>
        <taxon>Rhizobiaceae</taxon>
        <taxon>Pseudohoeflea</taxon>
    </lineage>
</organism>
<dbReference type="AlphaFoldDB" id="A0A4R5PMZ6"/>
<protein>
    <submittedName>
        <fullName evidence="7">Hydroxyacid dehydrogenase</fullName>
    </submittedName>
</protein>
<dbReference type="InterPro" id="IPR006139">
    <property type="entry name" value="D-isomer_2_OHA_DH_cat_dom"/>
</dbReference>
<evidence type="ECO:0000313" key="7">
    <source>
        <dbReference type="EMBL" id="TDH38376.1"/>
    </source>
</evidence>
<evidence type="ECO:0000256" key="3">
    <source>
        <dbReference type="ARBA" id="ARBA00023027"/>
    </source>
</evidence>
<dbReference type="OrthoDB" id="9793626at2"/>
<feature type="domain" description="D-isomer specific 2-hydroxyacid dehydrogenase NAD-binding" evidence="6">
    <location>
        <begin position="109"/>
        <end position="282"/>
    </location>
</feature>
<dbReference type="PANTHER" id="PTHR10996:SF178">
    <property type="entry name" value="2-HYDROXYACID DEHYDROGENASE YGL185C-RELATED"/>
    <property type="match status" value="1"/>
</dbReference>